<sequence>MKKIQLFYILLFIGLAFVLLFSIYPRQNITFESFITNDINGPNYSHTVNQPINTTISCKNMCGSLARCSITGEQCTSDVDCYGCQRESPTIITNFDIRGQNDAGKETTEVTPTYSTLTTDIGTQAKLYNKLLIDPPQYYQGENTWRKKFDNGEIFYDKRFYPGEQQFMPVYPTRKTLSGQFEDDGPLAANAYL</sequence>
<accession>A0A6C0B9G6</accession>
<reference evidence="2" key="1">
    <citation type="journal article" date="2020" name="Nature">
        <title>Giant virus diversity and host interactions through global metagenomics.</title>
        <authorList>
            <person name="Schulz F."/>
            <person name="Roux S."/>
            <person name="Paez-Espino D."/>
            <person name="Jungbluth S."/>
            <person name="Walsh D.A."/>
            <person name="Denef V.J."/>
            <person name="McMahon K.D."/>
            <person name="Konstantinidis K.T."/>
            <person name="Eloe-Fadrosh E.A."/>
            <person name="Kyrpides N.C."/>
            <person name="Woyke T."/>
        </authorList>
    </citation>
    <scope>NUCLEOTIDE SEQUENCE</scope>
    <source>
        <strain evidence="2">GVMAG-M-3300010158-59</strain>
    </source>
</reference>
<keyword evidence="1" id="KW-0472">Membrane</keyword>
<name>A0A6C0B9G6_9ZZZZ</name>
<dbReference type="AlphaFoldDB" id="A0A6C0B9G6"/>
<organism evidence="2">
    <name type="scientific">viral metagenome</name>
    <dbReference type="NCBI Taxonomy" id="1070528"/>
    <lineage>
        <taxon>unclassified sequences</taxon>
        <taxon>metagenomes</taxon>
        <taxon>organismal metagenomes</taxon>
    </lineage>
</organism>
<evidence type="ECO:0000313" key="2">
    <source>
        <dbReference type="EMBL" id="QHS88690.1"/>
    </source>
</evidence>
<dbReference type="EMBL" id="MN739102">
    <property type="protein sequence ID" value="QHS88690.1"/>
    <property type="molecule type" value="Genomic_DNA"/>
</dbReference>
<keyword evidence="1" id="KW-1133">Transmembrane helix</keyword>
<feature type="transmembrane region" description="Helical" evidence="1">
    <location>
        <begin position="6"/>
        <end position="24"/>
    </location>
</feature>
<protein>
    <submittedName>
        <fullName evidence="2">Uncharacterized protein</fullName>
    </submittedName>
</protein>
<keyword evidence="1" id="KW-0812">Transmembrane</keyword>
<proteinExistence type="predicted"/>
<evidence type="ECO:0000256" key="1">
    <source>
        <dbReference type="SAM" id="Phobius"/>
    </source>
</evidence>